<evidence type="ECO:0000256" key="2">
    <source>
        <dbReference type="ARBA" id="ARBA00022737"/>
    </source>
</evidence>
<dbReference type="AlphaFoldDB" id="A0ABD0LWS9"/>
<evidence type="ECO:0000256" key="1">
    <source>
        <dbReference type="ARBA" id="ARBA00022441"/>
    </source>
</evidence>
<evidence type="ECO:0000313" key="5">
    <source>
        <dbReference type="Proteomes" id="UP001519460"/>
    </source>
</evidence>
<dbReference type="PANTHER" id="PTHR24412:SF480">
    <property type="entry name" value="KELCH-LIKE PROTEIN 8"/>
    <property type="match status" value="1"/>
</dbReference>
<dbReference type="EMBL" id="JACVVK020000018">
    <property type="protein sequence ID" value="KAK7503812.1"/>
    <property type="molecule type" value="Genomic_DNA"/>
</dbReference>
<dbReference type="Pfam" id="PF00651">
    <property type="entry name" value="BTB"/>
    <property type="match status" value="1"/>
</dbReference>
<dbReference type="FunFam" id="1.25.40.420:FF:000001">
    <property type="entry name" value="Kelch-like family member 12"/>
    <property type="match status" value="1"/>
</dbReference>
<dbReference type="SMART" id="SM00875">
    <property type="entry name" value="BACK"/>
    <property type="match status" value="1"/>
</dbReference>
<dbReference type="Pfam" id="PF24681">
    <property type="entry name" value="Kelch_KLHDC2_KLHL20_DRC7"/>
    <property type="match status" value="1"/>
</dbReference>
<evidence type="ECO:0000259" key="3">
    <source>
        <dbReference type="PROSITE" id="PS50097"/>
    </source>
</evidence>
<organism evidence="4 5">
    <name type="scientific">Batillaria attramentaria</name>
    <dbReference type="NCBI Taxonomy" id="370345"/>
    <lineage>
        <taxon>Eukaryota</taxon>
        <taxon>Metazoa</taxon>
        <taxon>Spiralia</taxon>
        <taxon>Lophotrochozoa</taxon>
        <taxon>Mollusca</taxon>
        <taxon>Gastropoda</taxon>
        <taxon>Caenogastropoda</taxon>
        <taxon>Sorbeoconcha</taxon>
        <taxon>Cerithioidea</taxon>
        <taxon>Batillariidae</taxon>
        <taxon>Batillaria</taxon>
    </lineage>
</organism>
<reference evidence="4 5" key="1">
    <citation type="journal article" date="2023" name="Sci. Data">
        <title>Genome assembly of the Korean intertidal mud-creeper Batillaria attramentaria.</title>
        <authorList>
            <person name="Patra A.K."/>
            <person name="Ho P.T."/>
            <person name="Jun S."/>
            <person name="Lee S.J."/>
            <person name="Kim Y."/>
            <person name="Won Y.J."/>
        </authorList>
    </citation>
    <scope>NUCLEOTIDE SEQUENCE [LARGE SCALE GENOMIC DNA]</scope>
    <source>
        <strain evidence="4">Wonlab-2016</strain>
    </source>
</reference>
<dbReference type="InterPro" id="IPR011705">
    <property type="entry name" value="BACK"/>
</dbReference>
<evidence type="ECO:0000313" key="4">
    <source>
        <dbReference type="EMBL" id="KAK7503812.1"/>
    </source>
</evidence>
<gene>
    <name evidence="4" type="ORF">BaRGS_00004935</name>
</gene>
<dbReference type="Pfam" id="PF07707">
    <property type="entry name" value="BACK"/>
    <property type="match status" value="1"/>
</dbReference>
<dbReference type="SMART" id="SM00612">
    <property type="entry name" value="Kelch"/>
    <property type="match status" value="6"/>
</dbReference>
<dbReference type="SUPFAM" id="SSF117281">
    <property type="entry name" value="Kelch motif"/>
    <property type="match status" value="2"/>
</dbReference>
<dbReference type="PROSITE" id="PS50097">
    <property type="entry name" value="BTB"/>
    <property type="match status" value="1"/>
</dbReference>
<feature type="domain" description="BTB" evidence="3">
    <location>
        <begin position="46"/>
        <end position="113"/>
    </location>
</feature>
<dbReference type="Gene3D" id="1.25.40.420">
    <property type="match status" value="1"/>
</dbReference>
<dbReference type="Pfam" id="PF01344">
    <property type="entry name" value="Kelch_1"/>
    <property type="match status" value="2"/>
</dbReference>
<keyword evidence="1" id="KW-0880">Kelch repeat</keyword>
<dbReference type="Proteomes" id="UP001519460">
    <property type="component" value="Unassembled WGS sequence"/>
</dbReference>
<keyword evidence="2" id="KW-0677">Repeat</keyword>
<dbReference type="InterPro" id="IPR006652">
    <property type="entry name" value="Kelch_1"/>
</dbReference>
<dbReference type="InterPro" id="IPR000210">
    <property type="entry name" value="BTB/POZ_dom"/>
</dbReference>
<dbReference type="InterPro" id="IPR015915">
    <property type="entry name" value="Kelch-typ_b-propeller"/>
</dbReference>
<dbReference type="InterPro" id="IPR011333">
    <property type="entry name" value="SKP1/BTB/POZ_sf"/>
</dbReference>
<keyword evidence="5" id="KW-1185">Reference proteome</keyword>
<dbReference type="Gene3D" id="3.30.710.10">
    <property type="entry name" value="Potassium Channel Kv1.1, Chain A"/>
    <property type="match status" value="1"/>
</dbReference>
<dbReference type="SMART" id="SM00225">
    <property type="entry name" value="BTB"/>
    <property type="match status" value="1"/>
</dbReference>
<comment type="caution">
    <text evidence="4">The sequence shown here is derived from an EMBL/GenBank/DDBJ whole genome shotgun (WGS) entry which is preliminary data.</text>
</comment>
<name>A0ABD0LWS9_9CAEN</name>
<dbReference type="CDD" id="cd18238">
    <property type="entry name" value="BTB_POZ_KLHL8"/>
    <property type="match status" value="1"/>
</dbReference>
<dbReference type="SUPFAM" id="SSF54695">
    <property type="entry name" value="POZ domain"/>
    <property type="match status" value="1"/>
</dbReference>
<dbReference type="PANTHER" id="PTHR24412">
    <property type="entry name" value="KELCH PROTEIN"/>
    <property type="match status" value="1"/>
</dbReference>
<sequence length="582" mass="65462">MASPPQNKAASHLNLDPPGTYHFEFKSHMKDSFQVLHEFYEAQQLCDVEIKVGKKSFKCHRVMLACASLYFRAMFKSEMAEAHQDVITIQDIDEGAMEKLIEFAYTARIRITTDTVHPLLFAAAILQIDSVAEACANFMKSHLHPTNCIEVRNFAELHNRVELMRMTDEYILDQFTDVCNAEDFLKIPAKMLETYLSSDHLNVDEESHVYEAVIKWIKHDLDNRRDNLAQLMSCVRLPLLSMSYLMETVEKEELVRKNLECRDFLDEAKYYQMSQVSLVPDVNTSKRTRPRESYAGVLFCVGGRGASGDPFKTVECFDPRKKEWFQVAEMNTRRRHVGVCSASGLLYAVGGHDGNEHLNSGEVFNPKSNKWRSIAPMGTLRRGLALASLGGPIYAVGGLDDTTCFNTVERYDPATDTWTFVASMLTPRGGVGLTALKGFLYAVGGNDGVSSLDKCERYDPYLNKWSPIAAMHKRGFDDCSPLDSVERFDPKTGEWTLVANMTTCRGGVGLGMLGRRLFAVGGHDSFNYLNSVETYDPESDSWESAMSIQQLRAGAGVAYCNCLPRFIKRHAARNTAEHLRCV</sequence>
<proteinExistence type="predicted"/>
<dbReference type="Gene3D" id="2.120.10.80">
    <property type="entry name" value="Kelch-type beta propeller"/>
    <property type="match status" value="2"/>
</dbReference>
<accession>A0ABD0LWS9</accession>
<protein>
    <recommendedName>
        <fullName evidence="3">BTB domain-containing protein</fullName>
    </recommendedName>
</protein>